<comment type="caution">
    <text evidence="1">The sequence shown here is derived from an EMBL/GenBank/DDBJ whole genome shotgun (WGS) entry which is preliminary data.</text>
</comment>
<proteinExistence type="predicted"/>
<sequence length="85" mass="9908">MAGTRETGNGRLRRMFRTLKRMKAKAATKRAEMCRLREETAQIVSTMEQTKFERNLLKMSLDQHSDDLVFISEAVDDFTQIILQL</sequence>
<evidence type="ECO:0000313" key="2">
    <source>
        <dbReference type="Proteomes" id="UP001054252"/>
    </source>
</evidence>
<protein>
    <submittedName>
        <fullName evidence="1">Uncharacterized protein</fullName>
    </submittedName>
</protein>
<keyword evidence="2" id="KW-1185">Reference proteome</keyword>
<name>A0AAV5KIM5_9ROSI</name>
<dbReference type="AlphaFoldDB" id="A0AAV5KIM5"/>
<dbReference type="EMBL" id="BPVZ01000065">
    <property type="protein sequence ID" value="GKV24462.1"/>
    <property type="molecule type" value="Genomic_DNA"/>
</dbReference>
<organism evidence="1 2">
    <name type="scientific">Rubroshorea leprosula</name>
    <dbReference type="NCBI Taxonomy" id="152421"/>
    <lineage>
        <taxon>Eukaryota</taxon>
        <taxon>Viridiplantae</taxon>
        <taxon>Streptophyta</taxon>
        <taxon>Embryophyta</taxon>
        <taxon>Tracheophyta</taxon>
        <taxon>Spermatophyta</taxon>
        <taxon>Magnoliopsida</taxon>
        <taxon>eudicotyledons</taxon>
        <taxon>Gunneridae</taxon>
        <taxon>Pentapetalae</taxon>
        <taxon>rosids</taxon>
        <taxon>malvids</taxon>
        <taxon>Malvales</taxon>
        <taxon>Dipterocarpaceae</taxon>
        <taxon>Rubroshorea</taxon>
    </lineage>
</organism>
<evidence type="ECO:0000313" key="1">
    <source>
        <dbReference type="EMBL" id="GKV24462.1"/>
    </source>
</evidence>
<reference evidence="1 2" key="1">
    <citation type="journal article" date="2021" name="Commun. Biol.">
        <title>The genome of Shorea leprosula (Dipterocarpaceae) highlights the ecological relevance of drought in aseasonal tropical rainforests.</title>
        <authorList>
            <person name="Ng K.K.S."/>
            <person name="Kobayashi M.J."/>
            <person name="Fawcett J.A."/>
            <person name="Hatakeyama M."/>
            <person name="Paape T."/>
            <person name="Ng C.H."/>
            <person name="Ang C.C."/>
            <person name="Tnah L.H."/>
            <person name="Lee C.T."/>
            <person name="Nishiyama T."/>
            <person name="Sese J."/>
            <person name="O'Brien M.J."/>
            <person name="Copetti D."/>
            <person name="Mohd Noor M.I."/>
            <person name="Ong R.C."/>
            <person name="Putra M."/>
            <person name="Sireger I.Z."/>
            <person name="Indrioko S."/>
            <person name="Kosugi Y."/>
            <person name="Izuno A."/>
            <person name="Isagi Y."/>
            <person name="Lee S.L."/>
            <person name="Shimizu K.K."/>
        </authorList>
    </citation>
    <scope>NUCLEOTIDE SEQUENCE [LARGE SCALE GENOMIC DNA]</scope>
    <source>
        <strain evidence="1">214</strain>
    </source>
</reference>
<gene>
    <name evidence="1" type="ORF">SLEP1_g34075</name>
</gene>
<dbReference type="Proteomes" id="UP001054252">
    <property type="component" value="Unassembled WGS sequence"/>
</dbReference>
<accession>A0AAV5KIM5</accession>